<comment type="caution">
    <text evidence="1">The sequence shown here is derived from an EMBL/GenBank/DDBJ whole genome shotgun (WGS) entry which is preliminary data.</text>
</comment>
<evidence type="ECO:0000313" key="1">
    <source>
        <dbReference type="EMBL" id="GAI62369.1"/>
    </source>
</evidence>
<dbReference type="AlphaFoldDB" id="X1S3H9"/>
<gene>
    <name evidence="1" type="ORF">S12H4_10293</name>
</gene>
<evidence type="ECO:0008006" key="2">
    <source>
        <dbReference type="Google" id="ProtNLM"/>
    </source>
</evidence>
<name>X1S3H9_9ZZZZ</name>
<organism evidence="1">
    <name type="scientific">marine sediment metagenome</name>
    <dbReference type="NCBI Taxonomy" id="412755"/>
    <lineage>
        <taxon>unclassified sequences</taxon>
        <taxon>metagenomes</taxon>
        <taxon>ecological metagenomes</taxon>
    </lineage>
</organism>
<sequence length="240" mass="27381">MKTTIETIDKERAQEYIAKIDGNRPLSNGYVGWLIGRQRRGEWQTNGDSIKFDKNGVLRDGQHRLMMVMQTGMPIEVVVVREIDPVAFITMDTGKNRNLADVLAINKYQNSKLLASALGWVRRYLVNRMYPTGGRTSHEQHLAVLDKHPELQESVRFYIDLGNPTGSPGYRPITPAIHYLFSRIDPPVYECADCHTKFTVPQEDFDEVACPSCGRKWAIEELAKLRKKIKRSRGLEPPTP</sequence>
<reference evidence="1" key="1">
    <citation type="journal article" date="2014" name="Front. Microbiol.">
        <title>High frequency of phylogenetically diverse reductive dehalogenase-homologous genes in deep subseafloor sedimentary metagenomes.</title>
        <authorList>
            <person name="Kawai M."/>
            <person name="Futagami T."/>
            <person name="Toyoda A."/>
            <person name="Takaki Y."/>
            <person name="Nishi S."/>
            <person name="Hori S."/>
            <person name="Arai W."/>
            <person name="Tsubouchi T."/>
            <person name="Morono Y."/>
            <person name="Uchiyama I."/>
            <person name="Ito T."/>
            <person name="Fujiyama A."/>
            <person name="Inagaki F."/>
            <person name="Takami H."/>
        </authorList>
    </citation>
    <scope>NUCLEOTIDE SEQUENCE</scope>
    <source>
        <strain evidence="1">Expedition CK06-06</strain>
    </source>
</reference>
<dbReference type="EMBL" id="BARW01004369">
    <property type="protein sequence ID" value="GAI62369.1"/>
    <property type="molecule type" value="Genomic_DNA"/>
</dbReference>
<accession>X1S3H9</accession>
<proteinExistence type="predicted"/>
<dbReference type="Gene3D" id="2.20.28.30">
    <property type="entry name" value="RNA polymerase ii, chain L"/>
    <property type="match status" value="1"/>
</dbReference>
<protein>
    <recommendedName>
        <fullName evidence="2">ParB/Sulfiredoxin domain-containing protein</fullName>
    </recommendedName>
</protein>